<organism evidence="2 3">
    <name type="scientific">Klebsormidium nitens</name>
    <name type="common">Green alga</name>
    <name type="synonym">Ulothrix nitens</name>
    <dbReference type="NCBI Taxonomy" id="105231"/>
    <lineage>
        <taxon>Eukaryota</taxon>
        <taxon>Viridiplantae</taxon>
        <taxon>Streptophyta</taxon>
        <taxon>Klebsormidiophyceae</taxon>
        <taxon>Klebsormidiales</taxon>
        <taxon>Klebsormidiaceae</taxon>
        <taxon>Klebsormidium</taxon>
    </lineage>
</organism>
<sequence length="180" mass="19899">MDRTAFNTQQVNFLKEIYSKEEKYRNEFLDKVDAAERAAGGGTADFEDDLEETPHTGRGGAATSVSSQSRRGCEPRSAEEAIQGEISKNLWRRVNPGYVEPRRDQMVSTGKTAFVYEPDEIEPVSREHFRKRDTFTQYVEASSRYKLLMKAKGADAGPPSPPAAARAPAQPKAADKPASA</sequence>
<name>A0A1Y1INE3_KLENI</name>
<keyword evidence="3" id="KW-1185">Reference proteome</keyword>
<feature type="region of interest" description="Disordered" evidence="1">
    <location>
        <begin position="150"/>
        <end position="180"/>
    </location>
</feature>
<protein>
    <submittedName>
        <fullName evidence="2">Uncharacterized protein</fullName>
    </submittedName>
</protein>
<feature type="region of interest" description="Disordered" evidence="1">
    <location>
        <begin position="38"/>
        <end position="81"/>
    </location>
</feature>
<accession>A0A1Y1INE3</accession>
<dbReference type="EMBL" id="DF237623">
    <property type="protein sequence ID" value="GAQ90691.1"/>
    <property type="molecule type" value="Genomic_DNA"/>
</dbReference>
<evidence type="ECO:0000256" key="1">
    <source>
        <dbReference type="SAM" id="MobiDB-lite"/>
    </source>
</evidence>
<evidence type="ECO:0000313" key="3">
    <source>
        <dbReference type="Proteomes" id="UP000054558"/>
    </source>
</evidence>
<evidence type="ECO:0000313" key="2">
    <source>
        <dbReference type="EMBL" id="GAQ90691.1"/>
    </source>
</evidence>
<gene>
    <name evidence="2" type="ORF">KFL_006740050</name>
</gene>
<dbReference type="OrthoDB" id="567516at2759"/>
<proteinExistence type="predicted"/>
<dbReference type="AlphaFoldDB" id="A0A1Y1INE3"/>
<reference evidence="2 3" key="1">
    <citation type="journal article" date="2014" name="Nat. Commun.">
        <title>Klebsormidium flaccidum genome reveals primary factors for plant terrestrial adaptation.</title>
        <authorList>
            <person name="Hori K."/>
            <person name="Maruyama F."/>
            <person name="Fujisawa T."/>
            <person name="Togashi T."/>
            <person name="Yamamoto N."/>
            <person name="Seo M."/>
            <person name="Sato S."/>
            <person name="Yamada T."/>
            <person name="Mori H."/>
            <person name="Tajima N."/>
            <person name="Moriyama T."/>
            <person name="Ikeuchi M."/>
            <person name="Watanabe M."/>
            <person name="Wada H."/>
            <person name="Kobayashi K."/>
            <person name="Saito M."/>
            <person name="Masuda T."/>
            <person name="Sasaki-Sekimoto Y."/>
            <person name="Mashiguchi K."/>
            <person name="Awai K."/>
            <person name="Shimojima M."/>
            <person name="Masuda S."/>
            <person name="Iwai M."/>
            <person name="Nobusawa T."/>
            <person name="Narise T."/>
            <person name="Kondo S."/>
            <person name="Saito H."/>
            <person name="Sato R."/>
            <person name="Murakawa M."/>
            <person name="Ihara Y."/>
            <person name="Oshima-Yamada Y."/>
            <person name="Ohtaka K."/>
            <person name="Satoh M."/>
            <person name="Sonobe K."/>
            <person name="Ishii M."/>
            <person name="Ohtani R."/>
            <person name="Kanamori-Sato M."/>
            <person name="Honoki R."/>
            <person name="Miyazaki D."/>
            <person name="Mochizuki H."/>
            <person name="Umetsu J."/>
            <person name="Higashi K."/>
            <person name="Shibata D."/>
            <person name="Kamiya Y."/>
            <person name="Sato N."/>
            <person name="Nakamura Y."/>
            <person name="Tabata S."/>
            <person name="Ida S."/>
            <person name="Kurokawa K."/>
            <person name="Ohta H."/>
        </authorList>
    </citation>
    <scope>NUCLEOTIDE SEQUENCE [LARGE SCALE GENOMIC DNA]</scope>
    <source>
        <strain evidence="2 3">NIES-2285</strain>
    </source>
</reference>
<dbReference type="OMA" id="FTAYVEV"/>
<dbReference type="Proteomes" id="UP000054558">
    <property type="component" value="Unassembled WGS sequence"/>
</dbReference>